<evidence type="ECO:0000313" key="12">
    <source>
        <dbReference type="EMBL" id="KAK9106114.1"/>
    </source>
</evidence>
<dbReference type="SMART" id="SM00358">
    <property type="entry name" value="DSRM"/>
    <property type="match status" value="1"/>
</dbReference>
<evidence type="ECO:0008006" key="14">
    <source>
        <dbReference type="Google" id="ProtNLM"/>
    </source>
</evidence>
<feature type="compositionally biased region" description="Polar residues" evidence="9">
    <location>
        <begin position="510"/>
        <end position="524"/>
    </location>
</feature>
<dbReference type="InterPro" id="IPR014720">
    <property type="entry name" value="dsRBD_dom"/>
</dbReference>
<feature type="compositionally biased region" description="Polar residues" evidence="9">
    <location>
        <begin position="778"/>
        <end position="798"/>
    </location>
</feature>
<dbReference type="CDD" id="cd07859">
    <property type="entry name" value="STKc_TDY_MAPK"/>
    <property type="match status" value="1"/>
</dbReference>
<sequence length="798" mass="89183">MRLGGGEVRCDRGRESRQDCWSSSYMGRGTTSTLVDDVVRWFQRRSSSSSSSVQHNHNSLNQFPSSSSGHPIILPALPLPLPPPPPPPTTTDQKEEADDGELQITVDFDLSGLKSIKVPKRNFSDLDSQKKSMPDTEFFTEYGEANRYRVLEVIGKGSYGVVASAVDTHTGEKVAIKKINDVFEHVSDATRILREIKLLRLLRHPDVVEIKHIMLPPSRREFRDIYVVFELMESDLHQVIKANDDLTPEHYQFFLYQLLRSLKYIHSGKICSLLIRNFRFYLLILVIDGLSHLFCLLAANVFHRDLKPKNILANADCKLKICDFGLARVSFNDAPSAIFWTYTPAIDIWSIGCIFAEMLTGKPVFPGKNVVHQLDLMTDLLGTPPAETVARIRNEKARRYLSSMRKKPAVPFSQKFPKVDPLALRLLERLLAFDPKDRPSAAEALADPYFQGLANVDREPSTHAISKLEFEFERRKLAKDDVRELIYREDLAAIQNDDIEMENTDDDAHSTLQNPQSHNRLVSGASGNYRSLVKSESISASKCVSVKGIRDSESSRAFSHVKEAEQDAARVAYESILNKLKEEGIPDLHVDNTFCKQILHEYGDRINLKKPVYKTAQSAGMVPTFTTTLVFDSHVYVGGVAKNKKEAEQLAARNAIQHLLGTEAGRPLSEIIYSKKKLYAALQLVKDTPTVPVLTFPETSGQVVDVPAKIAPMPECKRPKLEPACEASTTNVSQNTTSLSGQSLSVQAVEAAGTQSSYVVATVGQKRSRKKNKKSRNILQNSDQPLQTHNQDSILAST</sequence>
<accession>A0AAP0F760</accession>
<dbReference type="AlphaFoldDB" id="A0AAP0F760"/>
<dbReference type="Pfam" id="PF00035">
    <property type="entry name" value="dsrm"/>
    <property type="match status" value="1"/>
</dbReference>
<keyword evidence="4 8" id="KW-0547">Nucleotide-binding</keyword>
<feature type="region of interest" description="Disordered" evidence="9">
    <location>
        <begin position="1"/>
        <end position="26"/>
    </location>
</feature>
<dbReference type="PROSITE" id="PS50137">
    <property type="entry name" value="DS_RBD"/>
    <property type="match status" value="1"/>
</dbReference>
<comment type="caution">
    <text evidence="12">The sequence shown here is derived from an EMBL/GenBank/DDBJ whole genome shotgun (WGS) entry which is preliminary data.</text>
</comment>
<dbReference type="SMART" id="SM00220">
    <property type="entry name" value="S_TKc"/>
    <property type="match status" value="1"/>
</dbReference>
<keyword evidence="2" id="KW-0723">Serine/threonine-protein kinase</keyword>
<evidence type="ECO:0000256" key="9">
    <source>
        <dbReference type="SAM" id="MobiDB-lite"/>
    </source>
</evidence>
<dbReference type="Gene3D" id="3.30.200.20">
    <property type="entry name" value="Phosphorylase Kinase, domain 1"/>
    <property type="match status" value="2"/>
</dbReference>
<keyword evidence="5" id="KW-0418">Kinase</keyword>
<feature type="domain" description="DRBM" evidence="11">
    <location>
        <begin position="594"/>
        <end position="661"/>
    </location>
</feature>
<keyword evidence="6 8" id="KW-0067">ATP-binding</keyword>
<feature type="binding site" evidence="8">
    <location>
        <position position="178"/>
    </location>
    <ligand>
        <name>ATP</name>
        <dbReference type="ChEBI" id="CHEBI:30616"/>
    </ligand>
</feature>
<dbReference type="Gene3D" id="1.10.510.10">
    <property type="entry name" value="Transferase(Phosphotransferase) domain 1"/>
    <property type="match status" value="2"/>
</dbReference>
<dbReference type="PROSITE" id="PS50011">
    <property type="entry name" value="PROTEIN_KINASE_DOM"/>
    <property type="match status" value="1"/>
</dbReference>
<feature type="compositionally biased region" description="Pro residues" evidence="9">
    <location>
        <begin position="77"/>
        <end position="89"/>
    </location>
</feature>
<dbReference type="GO" id="GO:0003723">
    <property type="term" value="F:RNA binding"/>
    <property type="evidence" value="ECO:0007669"/>
    <property type="project" value="UniProtKB-UniRule"/>
</dbReference>
<dbReference type="InterPro" id="IPR017441">
    <property type="entry name" value="Protein_kinase_ATP_BS"/>
</dbReference>
<dbReference type="Proteomes" id="UP001419268">
    <property type="component" value="Unassembled WGS sequence"/>
</dbReference>
<protein>
    <recommendedName>
        <fullName evidence="14">Mitogen-activated protein kinase</fullName>
    </recommendedName>
</protein>
<evidence type="ECO:0000313" key="13">
    <source>
        <dbReference type="Proteomes" id="UP001419268"/>
    </source>
</evidence>
<feature type="compositionally biased region" description="Basic and acidic residues" evidence="9">
    <location>
        <begin position="8"/>
        <end position="18"/>
    </location>
</feature>
<keyword evidence="3" id="KW-0808">Transferase</keyword>
<dbReference type="SUPFAM" id="SSF54768">
    <property type="entry name" value="dsRNA-binding domain-like"/>
    <property type="match status" value="1"/>
</dbReference>
<keyword evidence="7" id="KW-0694">RNA-binding</keyword>
<dbReference type="FunFam" id="3.30.200.20:FF:000046">
    <property type="entry name" value="Mitogen-activated protein kinase"/>
    <property type="match status" value="1"/>
</dbReference>
<evidence type="ECO:0000256" key="6">
    <source>
        <dbReference type="ARBA" id="ARBA00022840"/>
    </source>
</evidence>
<dbReference type="Pfam" id="PF00069">
    <property type="entry name" value="Pkinase"/>
    <property type="match status" value="2"/>
</dbReference>
<dbReference type="PANTHER" id="PTHR24055">
    <property type="entry name" value="MITOGEN-ACTIVATED PROTEIN KINASE"/>
    <property type="match status" value="1"/>
</dbReference>
<dbReference type="EMBL" id="JBBNAG010000009">
    <property type="protein sequence ID" value="KAK9106114.1"/>
    <property type="molecule type" value="Genomic_DNA"/>
</dbReference>
<reference evidence="12 13" key="1">
    <citation type="submission" date="2024-01" db="EMBL/GenBank/DDBJ databases">
        <title>Genome assemblies of Stephania.</title>
        <authorList>
            <person name="Yang L."/>
        </authorList>
    </citation>
    <scope>NUCLEOTIDE SEQUENCE [LARGE SCALE GENOMIC DNA]</scope>
    <source>
        <strain evidence="12">JXDWG</strain>
        <tissue evidence="12">Leaf</tissue>
    </source>
</reference>
<gene>
    <name evidence="12" type="ORF">Scep_022958</name>
</gene>
<dbReference type="InterPro" id="IPR011009">
    <property type="entry name" value="Kinase-like_dom_sf"/>
</dbReference>
<evidence type="ECO:0000256" key="4">
    <source>
        <dbReference type="ARBA" id="ARBA00022741"/>
    </source>
</evidence>
<feature type="region of interest" description="Disordered" evidence="9">
    <location>
        <begin position="763"/>
        <end position="798"/>
    </location>
</feature>
<evidence type="ECO:0000256" key="1">
    <source>
        <dbReference type="ARBA" id="ARBA00008832"/>
    </source>
</evidence>
<evidence type="ECO:0000256" key="3">
    <source>
        <dbReference type="ARBA" id="ARBA00022679"/>
    </source>
</evidence>
<feature type="region of interest" description="Disordered" evidence="9">
    <location>
        <begin position="504"/>
        <end position="524"/>
    </location>
</feature>
<dbReference type="InterPro" id="IPR050117">
    <property type="entry name" value="MAPK"/>
</dbReference>
<dbReference type="GO" id="GO:0005524">
    <property type="term" value="F:ATP binding"/>
    <property type="evidence" value="ECO:0007669"/>
    <property type="project" value="UniProtKB-UniRule"/>
</dbReference>
<comment type="similarity">
    <text evidence="1">Belongs to the protein kinase superfamily. CMGC Ser/Thr protein kinase family. MAP kinase subfamily.</text>
</comment>
<keyword evidence="13" id="KW-1185">Reference proteome</keyword>
<evidence type="ECO:0000256" key="2">
    <source>
        <dbReference type="ARBA" id="ARBA00022527"/>
    </source>
</evidence>
<evidence type="ECO:0000256" key="5">
    <source>
        <dbReference type="ARBA" id="ARBA00022777"/>
    </source>
</evidence>
<evidence type="ECO:0000256" key="7">
    <source>
        <dbReference type="PROSITE-ProRule" id="PRU00266"/>
    </source>
</evidence>
<feature type="region of interest" description="Disordered" evidence="9">
    <location>
        <begin position="47"/>
        <end position="98"/>
    </location>
</feature>
<evidence type="ECO:0000259" key="10">
    <source>
        <dbReference type="PROSITE" id="PS50011"/>
    </source>
</evidence>
<feature type="compositionally biased region" description="Polar residues" evidence="9">
    <location>
        <begin position="53"/>
        <end position="69"/>
    </location>
</feature>
<evidence type="ECO:0000256" key="8">
    <source>
        <dbReference type="PROSITE-ProRule" id="PRU10141"/>
    </source>
</evidence>
<dbReference type="SUPFAM" id="SSF56112">
    <property type="entry name" value="Protein kinase-like (PK-like)"/>
    <property type="match status" value="1"/>
</dbReference>
<name>A0AAP0F760_9MAGN</name>
<feature type="domain" description="Protein kinase" evidence="10">
    <location>
        <begin position="148"/>
        <end position="450"/>
    </location>
</feature>
<organism evidence="12 13">
    <name type="scientific">Stephania cephalantha</name>
    <dbReference type="NCBI Taxonomy" id="152367"/>
    <lineage>
        <taxon>Eukaryota</taxon>
        <taxon>Viridiplantae</taxon>
        <taxon>Streptophyta</taxon>
        <taxon>Embryophyta</taxon>
        <taxon>Tracheophyta</taxon>
        <taxon>Spermatophyta</taxon>
        <taxon>Magnoliopsida</taxon>
        <taxon>Ranunculales</taxon>
        <taxon>Menispermaceae</taxon>
        <taxon>Menispermoideae</taxon>
        <taxon>Cissampelideae</taxon>
        <taxon>Stephania</taxon>
    </lineage>
</organism>
<proteinExistence type="inferred from homology"/>
<dbReference type="PROSITE" id="PS00107">
    <property type="entry name" value="PROTEIN_KINASE_ATP"/>
    <property type="match status" value="1"/>
</dbReference>
<dbReference type="InterPro" id="IPR000719">
    <property type="entry name" value="Prot_kinase_dom"/>
</dbReference>
<dbReference type="GO" id="GO:0004674">
    <property type="term" value="F:protein serine/threonine kinase activity"/>
    <property type="evidence" value="ECO:0007669"/>
    <property type="project" value="UniProtKB-KW"/>
</dbReference>
<dbReference type="FunFam" id="1.10.510.10:FF:000624">
    <property type="entry name" value="Mitogen-activated protein kinase"/>
    <property type="match status" value="1"/>
</dbReference>
<dbReference type="Gene3D" id="3.30.160.20">
    <property type="match status" value="1"/>
</dbReference>
<feature type="compositionally biased region" description="Basic residues" evidence="9">
    <location>
        <begin position="766"/>
        <end position="776"/>
    </location>
</feature>
<evidence type="ECO:0000259" key="11">
    <source>
        <dbReference type="PROSITE" id="PS50137"/>
    </source>
</evidence>